<evidence type="ECO:0000313" key="4">
    <source>
        <dbReference type="Proteomes" id="UP000636888"/>
    </source>
</evidence>
<feature type="region of interest" description="Disordered" evidence="1">
    <location>
        <begin position="68"/>
        <end position="107"/>
    </location>
</feature>
<feature type="chain" id="PRO_5035264846" description="DUF4878 domain-containing protein" evidence="2">
    <location>
        <begin position="23"/>
        <end position="235"/>
    </location>
</feature>
<evidence type="ECO:0000313" key="3">
    <source>
        <dbReference type="EMBL" id="MBJ6724915.1"/>
    </source>
</evidence>
<proteinExistence type="predicted"/>
<keyword evidence="2" id="KW-0732">Signal</keyword>
<sequence>MKLSNLLVLIQVLSFITSPASAAVVHFKNGEIIECESFTRRGDTLFVNINGDKLVDFPVDEIDLGKTSLAPGRKKPATTAPRTRSTAKATGSSDNGSWTGSFALPVPEGSTPCPPGLQNELLARFARYNRAAEAGDFAEWGRQITRLQAEKTREKLAGLSEPEYQKRKRSLQEMAVRKYRPAACLVSPDADTAVMVGRGTKLFLGTTSETNGTVLFNKEDQSWKIKSAVWNHPPK</sequence>
<feature type="signal peptide" evidence="2">
    <location>
        <begin position="1"/>
        <end position="22"/>
    </location>
</feature>
<name>A0A8J7LVE5_9BACT</name>
<keyword evidence="4" id="KW-1185">Reference proteome</keyword>
<dbReference type="RefSeq" id="WP_199383812.1">
    <property type="nucleotide sequence ID" value="NZ_JAEMHM010000007.1"/>
</dbReference>
<reference evidence="3" key="1">
    <citation type="submission" date="2020-12" db="EMBL/GenBank/DDBJ databases">
        <title>Geomonas sp. Red875, isolated from river sediment.</title>
        <authorList>
            <person name="Xu Z."/>
            <person name="Zhang Z."/>
            <person name="Masuda Y."/>
            <person name="Itoh H."/>
            <person name="Senoo K."/>
        </authorList>
    </citation>
    <scope>NUCLEOTIDE SEQUENCE</scope>
    <source>
        <strain evidence="3">Red875</strain>
    </source>
</reference>
<comment type="caution">
    <text evidence="3">The sequence shown here is derived from an EMBL/GenBank/DDBJ whole genome shotgun (WGS) entry which is preliminary data.</text>
</comment>
<dbReference type="EMBL" id="JAEMHM010000007">
    <property type="protein sequence ID" value="MBJ6724915.1"/>
    <property type="molecule type" value="Genomic_DNA"/>
</dbReference>
<gene>
    <name evidence="3" type="ORF">JFN93_09370</name>
</gene>
<dbReference type="Proteomes" id="UP000636888">
    <property type="component" value="Unassembled WGS sequence"/>
</dbReference>
<evidence type="ECO:0008006" key="5">
    <source>
        <dbReference type="Google" id="ProtNLM"/>
    </source>
</evidence>
<evidence type="ECO:0000256" key="1">
    <source>
        <dbReference type="SAM" id="MobiDB-lite"/>
    </source>
</evidence>
<accession>A0A8J7LVE5</accession>
<feature type="compositionally biased region" description="Polar residues" evidence="1">
    <location>
        <begin position="91"/>
        <end position="100"/>
    </location>
</feature>
<protein>
    <recommendedName>
        <fullName evidence="5">DUF4878 domain-containing protein</fullName>
    </recommendedName>
</protein>
<organism evidence="3 4">
    <name type="scientific">Geomesophilobacter sediminis</name>
    <dbReference type="NCBI Taxonomy" id="2798584"/>
    <lineage>
        <taxon>Bacteria</taxon>
        <taxon>Pseudomonadati</taxon>
        <taxon>Thermodesulfobacteriota</taxon>
        <taxon>Desulfuromonadia</taxon>
        <taxon>Geobacterales</taxon>
        <taxon>Geobacteraceae</taxon>
        <taxon>Geomesophilobacter</taxon>
    </lineage>
</organism>
<feature type="compositionally biased region" description="Low complexity" evidence="1">
    <location>
        <begin position="77"/>
        <end position="90"/>
    </location>
</feature>
<dbReference type="AlphaFoldDB" id="A0A8J7LVE5"/>
<evidence type="ECO:0000256" key="2">
    <source>
        <dbReference type="SAM" id="SignalP"/>
    </source>
</evidence>